<dbReference type="Proteomes" id="UP000821865">
    <property type="component" value="Chromosome 1"/>
</dbReference>
<reference evidence="1" key="1">
    <citation type="submission" date="2020-05" db="EMBL/GenBank/DDBJ databases">
        <title>Large-scale comparative analyses of tick genomes elucidate their genetic diversity and vector capacities.</title>
        <authorList>
            <person name="Jia N."/>
            <person name="Wang J."/>
            <person name="Shi W."/>
            <person name="Du L."/>
            <person name="Sun Y."/>
            <person name="Zhan W."/>
            <person name="Jiang J."/>
            <person name="Wang Q."/>
            <person name="Zhang B."/>
            <person name="Ji P."/>
            <person name="Sakyi L.B."/>
            <person name="Cui X."/>
            <person name="Yuan T."/>
            <person name="Jiang B."/>
            <person name="Yang W."/>
            <person name="Lam T.T.-Y."/>
            <person name="Chang Q."/>
            <person name="Ding S."/>
            <person name="Wang X."/>
            <person name="Zhu J."/>
            <person name="Ruan X."/>
            <person name="Zhao L."/>
            <person name="Wei J."/>
            <person name="Que T."/>
            <person name="Du C."/>
            <person name="Cheng J."/>
            <person name="Dai P."/>
            <person name="Han X."/>
            <person name="Huang E."/>
            <person name="Gao Y."/>
            <person name="Liu J."/>
            <person name="Shao H."/>
            <person name="Ye R."/>
            <person name="Li L."/>
            <person name="Wei W."/>
            <person name="Wang X."/>
            <person name="Wang C."/>
            <person name="Yang T."/>
            <person name="Huo Q."/>
            <person name="Li W."/>
            <person name="Guo W."/>
            <person name="Chen H."/>
            <person name="Zhou L."/>
            <person name="Ni X."/>
            <person name="Tian J."/>
            <person name="Zhou Y."/>
            <person name="Sheng Y."/>
            <person name="Liu T."/>
            <person name="Pan Y."/>
            <person name="Xia L."/>
            <person name="Li J."/>
            <person name="Zhao F."/>
            <person name="Cao W."/>
        </authorList>
    </citation>
    <scope>NUCLEOTIDE SEQUENCE</scope>
    <source>
        <strain evidence="1">Dsil-2018</strain>
    </source>
</reference>
<evidence type="ECO:0000313" key="2">
    <source>
        <dbReference type="Proteomes" id="UP000821865"/>
    </source>
</evidence>
<proteinExistence type="predicted"/>
<comment type="caution">
    <text evidence="1">The sequence shown here is derived from an EMBL/GenBank/DDBJ whole genome shotgun (WGS) entry which is preliminary data.</text>
</comment>
<dbReference type="EMBL" id="CM023470">
    <property type="protein sequence ID" value="KAH7979396.1"/>
    <property type="molecule type" value="Genomic_DNA"/>
</dbReference>
<keyword evidence="2" id="KW-1185">Reference proteome</keyword>
<evidence type="ECO:0000313" key="1">
    <source>
        <dbReference type="EMBL" id="KAH7979396.1"/>
    </source>
</evidence>
<sequence length="813" mass="91297">MVDRLARFQSSTDLAPLPQGRTGLLVTRPFRGVAAGVALPPENKKRGGLHNRQSRSGVPAFRVTSAAVTRVCLSLDTVFYVAVVMDTNVSKEDNSALAQFYWADQELNLVATELDSFDGRKDPDRCSALINQLRVCQDRVLGICHDIMDEAIPDARANRDFRAKFPDDVLQENMSGLLWFGAECLAAGSNIMNREQESSQMRPLARALTRSLDNVRCLLREQCLRNPHEYPEKLKESLKTFDRLFAEFELSYVSAMVPVKSAKEYHLQQEVVVLFSETLQRAIEVKLVPQEMVETYDPALMFTIPRLAIVAGLVLFSDGPLNVDKDSSSLSELFRPFYSLLCKIRELLWTLSREELWLLEKTLCQLEEPKACVNSKQCSFGTDEYIKLDSDVCIKHFYSNYNSCKQFIKDFYNHNFGVAPESEPVQQMQKHIRELGLETKEFWAVKHSSPLARKIVAASQCPSQNTTSSPHKQQPSAVDSESSASYDSDDSVVSDNWWPLFSDPLQAGASAGASTEQQQQQQPRQSPCLRRSSKTSNVSDRVPVVPQIRRLQNEERSLPSPCSSCKSLSSLSSAEWECMSYQSTDTSSYNSDCPDDEEIALALQAAEIAFHNELRCRFKSTDDLIHRLFVGISGVADQLQTNFAGEMRNILKCVFEMNSSSKQDSSAISQDTESPTERSSVPERSLFSLSFVDAVELEEEGEQRDSSGRRSVDSAQEVLPDELSLELSSESGHGGSPVWMPDELTSNCMDCNAHFTLLRRRHHCRRCGKIFCSRCSAHSITLPRYGHYKPVRVCNSCFICRVTSVVEELVHGC</sequence>
<protein>
    <submittedName>
        <fullName evidence="1">Uncharacterized protein</fullName>
    </submittedName>
</protein>
<accession>A0ACB8DYI8</accession>
<gene>
    <name evidence="1" type="ORF">HPB49_009314</name>
</gene>
<organism evidence="1 2">
    <name type="scientific">Dermacentor silvarum</name>
    <name type="common">Tick</name>
    <dbReference type="NCBI Taxonomy" id="543639"/>
    <lineage>
        <taxon>Eukaryota</taxon>
        <taxon>Metazoa</taxon>
        <taxon>Ecdysozoa</taxon>
        <taxon>Arthropoda</taxon>
        <taxon>Chelicerata</taxon>
        <taxon>Arachnida</taxon>
        <taxon>Acari</taxon>
        <taxon>Parasitiformes</taxon>
        <taxon>Ixodida</taxon>
        <taxon>Ixodoidea</taxon>
        <taxon>Ixodidae</taxon>
        <taxon>Rhipicephalinae</taxon>
        <taxon>Dermacentor</taxon>
    </lineage>
</organism>
<name>A0ACB8DYI8_DERSI</name>